<dbReference type="PANTHER" id="PTHR43294">
    <property type="entry name" value="SODIUM/POTASSIUM-TRANSPORTING ATPASE SUBUNIT ALPHA"/>
    <property type="match status" value="1"/>
</dbReference>
<gene>
    <name evidence="6" type="ORF">OBE_01686</name>
</gene>
<evidence type="ECO:0000256" key="2">
    <source>
        <dbReference type="ARBA" id="ARBA00022475"/>
    </source>
</evidence>
<dbReference type="GO" id="GO:0030007">
    <property type="term" value="P:intracellular potassium ion homeostasis"/>
    <property type="evidence" value="ECO:0007669"/>
    <property type="project" value="TreeGrafter"/>
</dbReference>
<dbReference type="PANTHER" id="PTHR43294:SF21">
    <property type="entry name" value="CATION TRANSPORTING ATPASE"/>
    <property type="match status" value="1"/>
</dbReference>
<accession>K1UT99</accession>
<dbReference type="Pfam" id="PF00690">
    <property type="entry name" value="Cation_ATPase_N"/>
    <property type="match status" value="1"/>
</dbReference>
<dbReference type="InterPro" id="IPR008250">
    <property type="entry name" value="ATPase_P-typ_transduc_dom_A_sf"/>
</dbReference>
<dbReference type="InterPro" id="IPR023298">
    <property type="entry name" value="ATPase_P-typ_TM_dom_sf"/>
</dbReference>
<reference evidence="6" key="1">
    <citation type="journal article" date="2013" name="Environ. Microbiol.">
        <title>Microbiota from the distal guts of lean and obese adolescents exhibit partial functional redundancy besides clear differences in community structure.</title>
        <authorList>
            <person name="Ferrer M."/>
            <person name="Ruiz A."/>
            <person name="Lanza F."/>
            <person name="Haange S.B."/>
            <person name="Oberbach A."/>
            <person name="Till H."/>
            <person name="Bargiela R."/>
            <person name="Campoy C."/>
            <person name="Segura M.T."/>
            <person name="Richter M."/>
            <person name="von Bergen M."/>
            <person name="Seifert J."/>
            <person name="Suarez A."/>
        </authorList>
    </citation>
    <scope>NUCLEOTIDE SEQUENCE</scope>
</reference>
<keyword evidence="3" id="KW-0812">Transmembrane</keyword>
<evidence type="ECO:0000256" key="3">
    <source>
        <dbReference type="SAM" id="Phobius"/>
    </source>
</evidence>
<dbReference type="SUPFAM" id="SSF81665">
    <property type="entry name" value="Calcium ATPase, transmembrane domain M"/>
    <property type="match status" value="1"/>
</dbReference>
<keyword evidence="3" id="KW-0472">Membrane</keyword>
<evidence type="ECO:0000313" key="6">
    <source>
        <dbReference type="EMBL" id="EKC74761.1"/>
    </source>
</evidence>
<dbReference type="InterPro" id="IPR050510">
    <property type="entry name" value="Cation_transp_ATPase_P-type"/>
</dbReference>
<evidence type="ECO:0000256" key="1">
    <source>
        <dbReference type="ARBA" id="ARBA00004651"/>
    </source>
</evidence>
<dbReference type="SUPFAM" id="SSF81653">
    <property type="entry name" value="Calcium ATPase, transduction domain A"/>
    <property type="match status" value="1"/>
</dbReference>
<keyword evidence="3" id="KW-1133">Transmembrane helix</keyword>
<protein>
    <submittedName>
        <fullName evidence="6">Magnesium-transporting ATPase, P-type 1</fullName>
    </submittedName>
</protein>
<evidence type="ECO:0000259" key="5">
    <source>
        <dbReference type="Pfam" id="PF00690"/>
    </source>
</evidence>
<evidence type="ECO:0000259" key="4">
    <source>
        <dbReference type="Pfam" id="PF00122"/>
    </source>
</evidence>
<feature type="domain" description="Cation-transporting P-type ATPase N-terminal" evidence="5">
    <location>
        <begin position="2"/>
        <end position="48"/>
    </location>
</feature>
<dbReference type="GO" id="GO:1990573">
    <property type="term" value="P:potassium ion import across plasma membrane"/>
    <property type="evidence" value="ECO:0007669"/>
    <property type="project" value="TreeGrafter"/>
</dbReference>
<dbReference type="AlphaFoldDB" id="K1UT99"/>
<dbReference type="Gene3D" id="2.70.150.10">
    <property type="entry name" value="Calcium-transporting ATPase, cytoplasmic transduction domain A"/>
    <property type="match status" value="1"/>
</dbReference>
<feature type="transmembrane region" description="Helical" evidence="3">
    <location>
        <begin position="58"/>
        <end position="74"/>
    </location>
</feature>
<dbReference type="GO" id="GO:0005886">
    <property type="term" value="C:plasma membrane"/>
    <property type="evidence" value="ECO:0007669"/>
    <property type="project" value="UniProtKB-SubCell"/>
</dbReference>
<name>K1UT99_9ZZZZ</name>
<feature type="non-terminal residue" evidence="6">
    <location>
        <position position="1"/>
    </location>
</feature>
<feature type="domain" description="P-type ATPase A" evidence="4">
    <location>
        <begin position="92"/>
        <end position="202"/>
    </location>
</feature>
<dbReference type="EMBL" id="AJWZ01001128">
    <property type="protein sequence ID" value="EKC74761.1"/>
    <property type="molecule type" value="Genomic_DNA"/>
</dbReference>
<organism evidence="6">
    <name type="scientific">human gut metagenome</name>
    <dbReference type="NCBI Taxonomy" id="408170"/>
    <lineage>
        <taxon>unclassified sequences</taxon>
        <taxon>metagenomes</taxon>
        <taxon>organismal metagenomes</taxon>
    </lineage>
</organism>
<dbReference type="Gene3D" id="1.20.1110.10">
    <property type="entry name" value="Calcium-transporting ATPase, transmembrane domain"/>
    <property type="match status" value="1"/>
</dbReference>
<sequence length="215" mass="24028">ITENKATELLEKNGPNVVVKNEKKSRLYFLFNSFKDKFIIILIVLAIINYFLSDALSTYIILGIAVISALIRYFQDYSVYKFNQELKAKMYTTTNVVRSGKEKEIRVEKVVPGDIVHLSAGSMIPADIMLIDSKDLFVNQSVFTGESVPVEKVAQNTNDAKEIFSISNVCLMGSSVISGRATGVVIDTGFTTYLGRMSKEVETKKEPTNFRKGNE</sequence>
<dbReference type="GO" id="GO:1902600">
    <property type="term" value="P:proton transmembrane transport"/>
    <property type="evidence" value="ECO:0007669"/>
    <property type="project" value="TreeGrafter"/>
</dbReference>
<keyword evidence="2" id="KW-1003">Cell membrane</keyword>
<comment type="caution">
    <text evidence="6">The sequence shown here is derived from an EMBL/GenBank/DDBJ whole genome shotgun (WGS) entry which is preliminary data.</text>
</comment>
<feature type="transmembrane region" description="Helical" evidence="3">
    <location>
        <begin position="34"/>
        <end position="52"/>
    </location>
</feature>
<dbReference type="GO" id="GO:0005391">
    <property type="term" value="F:P-type sodium:potassium-exchanging transporter activity"/>
    <property type="evidence" value="ECO:0007669"/>
    <property type="project" value="TreeGrafter"/>
</dbReference>
<comment type="subcellular location">
    <subcellularLocation>
        <location evidence="1">Cell membrane</location>
        <topology evidence="1">Multi-pass membrane protein</topology>
    </subcellularLocation>
</comment>
<proteinExistence type="predicted"/>
<dbReference type="GO" id="GO:0006883">
    <property type="term" value="P:intracellular sodium ion homeostasis"/>
    <property type="evidence" value="ECO:0007669"/>
    <property type="project" value="TreeGrafter"/>
</dbReference>
<dbReference type="GO" id="GO:0036376">
    <property type="term" value="P:sodium ion export across plasma membrane"/>
    <property type="evidence" value="ECO:0007669"/>
    <property type="project" value="TreeGrafter"/>
</dbReference>
<dbReference type="Pfam" id="PF00122">
    <property type="entry name" value="E1-E2_ATPase"/>
    <property type="match status" value="1"/>
</dbReference>
<dbReference type="InterPro" id="IPR059000">
    <property type="entry name" value="ATPase_P-type_domA"/>
</dbReference>
<dbReference type="InterPro" id="IPR004014">
    <property type="entry name" value="ATPase_P-typ_cation-transptr_N"/>
</dbReference>